<evidence type="ECO:0000259" key="7">
    <source>
        <dbReference type="PROSITE" id="PS50893"/>
    </source>
</evidence>
<proteinExistence type="inferred from homology"/>
<dbReference type="AlphaFoldDB" id="A0A9D9EJ33"/>
<keyword evidence="2" id="KW-0547">Nucleotide-binding</keyword>
<dbReference type="FunFam" id="3.40.50.300:FF:000070">
    <property type="entry name" value="Putative ABC transporter ATP-binding component"/>
    <property type="match status" value="1"/>
</dbReference>
<dbReference type="InterPro" id="IPR032524">
    <property type="entry name" value="ABC_tran_C"/>
</dbReference>
<dbReference type="InterPro" id="IPR027417">
    <property type="entry name" value="P-loop_NTPase"/>
</dbReference>
<dbReference type="CDD" id="cd03221">
    <property type="entry name" value="ABCF_EF-3"/>
    <property type="match status" value="2"/>
</dbReference>
<evidence type="ECO:0000256" key="6">
    <source>
        <dbReference type="SAM" id="MobiDB-lite"/>
    </source>
</evidence>
<organism evidence="8 9">
    <name type="scientific">Candidatus Cryptobacteroides merdigallinarum</name>
    <dbReference type="NCBI Taxonomy" id="2840770"/>
    <lineage>
        <taxon>Bacteria</taxon>
        <taxon>Pseudomonadati</taxon>
        <taxon>Bacteroidota</taxon>
        <taxon>Bacteroidia</taxon>
        <taxon>Bacteroidales</taxon>
        <taxon>Candidatus Cryptobacteroides</taxon>
    </lineage>
</organism>
<protein>
    <recommendedName>
        <fullName evidence="5">Probable ATP-binding protein YbiT</fullName>
    </recommendedName>
</protein>
<dbReference type="PANTHER" id="PTHR42855">
    <property type="entry name" value="ABC TRANSPORTER ATP-BINDING SUBUNIT"/>
    <property type="match status" value="1"/>
</dbReference>
<evidence type="ECO:0000256" key="5">
    <source>
        <dbReference type="ARBA" id="ARBA00074044"/>
    </source>
</evidence>
<evidence type="ECO:0000256" key="1">
    <source>
        <dbReference type="ARBA" id="ARBA00022737"/>
    </source>
</evidence>
<dbReference type="EMBL" id="JADIMQ010000085">
    <property type="protein sequence ID" value="MBO8448797.1"/>
    <property type="molecule type" value="Genomic_DNA"/>
</dbReference>
<dbReference type="PANTHER" id="PTHR42855:SF2">
    <property type="entry name" value="DRUG RESISTANCE ABC TRANSPORTER,ATP-BINDING PROTEIN"/>
    <property type="match status" value="1"/>
</dbReference>
<sequence>MISINSLTVAYGGFTLLSNISFHISSNDKIGLVGKNGAGKSTILKLICGLQKPTSGKIEMPADMRIGYLPQIMEHHKGKSVIDETMTAFSELFGMEEELNSIVEQLSERDDYDSDSYRRLIERMNDVNDRLSYTRSEAPEVAAERTLLGLGFRRDELSRPTETFSQGWNMRIELAKILLAKPDVLLLDEPTNHLDIESIEWLEEYLKNYRGSLVLISHDRKFLDNITNRTVEIMLGHIHDYKVPYSQYLLLRKERIAQQKAAYENQQRMIEKTEEFIERFRYKPTKSNQVQSRIKQLDKLERIDVDLEDNSALSVKFPPAPRSGDVVFKAEGLSLGYPREDGKGFKTIFSGAEIEVRRGEKVALVGRNGEGKTTLMRAITGELSPLAGEARVGYNVNIGYYAQNQEDILDKEDTVFGTLDKIAVGDIRTRLRDILAAFLFKGEDIDKKVAVLSGGERARLAMAKLMLKPYNLLALDEPTNHMDIRSKDILKQALKAYDGTLIIVSHDRDFLDGLVDKLYEFRDGRVTEHLGGVEDFLRKLKIETLNELERKAQPARAAQTGQKPSSAQAQDTPVPAQKQEYEQRKFISREEKKVRNRIAFLEKGIGDLETRMKGIEAVLAAPGPSDDIMELTREYLELKREVDTKTAEWEKLIETIDE</sequence>
<feature type="compositionally biased region" description="Polar residues" evidence="6">
    <location>
        <begin position="559"/>
        <end position="571"/>
    </location>
</feature>
<comment type="similarity">
    <text evidence="4">Belongs to the ABC transporter superfamily. ABCF family. YbiT subfamily.</text>
</comment>
<evidence type="ECO:0000313" key="9">
    <source>
        <dbReference type="Proteomes" id="UP000810252"/>
    </source>
</evidence>
<feature type="domain" description="ABC transporter" evidence="7">
    <location>
        <begin position="321"/>
        <end position="548"/>
    </location>
</feature>
<evidence type="ECO:0000256" key="2">
    <source>
        <dbReference type="ARBA" id="ARBA00022741"/>
    </source>
</evidence>
<evidence type="ECO:0000256" key="4">
    <source>
        <dbReference type="ARBA" id="ARBA00061551"/>
    </source>
</evidence>
<keyword evidence="3 8" id="KW-0067">ATP-binding</keyword>
<dbReference type="PROSITE" id="PS00211">
    <property type="entry name" value="ABC_TRANSPORTER_1"/>
    <property type="match status" value="1"/>
</dbReference>
<dbReference type="Proteomes" id="UP000810252">
    <property type="component" value="Unassembled WGS sequence"/>
</dbReference>
<dbReference type="GO" id="GO:0016887">
    <property type="term" value="F:ATP hydrolysis activity"/>
    <property type="evidence" value="ECO:0007669"/>
    <property type="project" value="InterPro"/>
</dbReference>
<dbReference type="InterPro" id="IPR032781">
    <property type="entry name" value="ABC_tran_Xtn"/>
</dbReference>
<dbReference type="PROSITE" id="PS50893">
    <property type="entry name" value="ABC_TRANSPORTER_2"/>
    <property type="match status" value="2"/>
</dbReference>
<dbReference type="GO" id="GO:0003677">
    <property type="term" value="F:DNA binding"/>
    <property type="evidence" value="ECO:0007669"/>
    <property type="project" value="InterPro"/>
</dbReference>
<dbReference type="InterPro" id="IPR017871">
    <property type="entry name" value="ABC_transporter-like_CS"/>
</dbReference>
<evidence type="ECO:0000313" key="8">
    <source>
        <dbReference type="EMBL" id="MBO8448797.1"/>
    </source>
</evidence>
<dbReference type="GO" id="GO:0005524">
    <property type="term" value="F:ATP binding"/>
    <property type="evidence" value="ECO:0007669"/>
    <property type="project" value="UniProtKB-KW"/>
</dbReference>
<feature type="domain" description="ABC transporter" evidence="7">
    <location>
        <begin position="2"/>
        <end position="260"/>
    </location>
</feature>
<keyword evidence="1" id="KW-0677">Repeat</keyword>
<evidence type="ECO:0000256" key="3">
    <source>
        <dbReference type="ARBA" id="ARBA00022840"/>
    </source>
</evidence>
<feature type="region of interest" description="Disordered" evidence="6">
    <location>
        <begin position="551"/>
        <end position="582"/>
    </location>
</feature>
<comment type="caution">
    <text evidence="8">The sequence shown here is derived from an EMBL/GenBank/DDBJ whole genome shotgun (WGS) entry which is preliminary data.</text>
</comment>
<reference evidence="8" key="1">
    <citation type="submission" date="2020-10" db="EMBL/GenBank/DDBJ databases">
        <authorList>
            <person name="Gilroy R."/>
        </authorList>
    </citation>
    <scope>NUCLEOTIDE SEQUENCE</scope>
    <source>
        <strain evidence="8">20514</strain>
    </source>
</reference>
<dbReference type="Pfam" id="PF00005">
    <property type="entry name" value="ABC_tran"/>
    <property type="match status" value="2"/>
</dbReference>
<dbReference type="FunFam" id="3.40.50.300:FF:000011">
    <property type="entry name" value="Putative ABC transporter ATP-binding component"/>
    <property type="match status" value="1"/>
</dbReference>
<name>A0A9D9EJ33_9BACT</name>
<dbReference type="InterPro" id="IPR003439">
    <property type="entry name" value="ABC_transporter-like_ATP-bd"/>
</dbReference>
<accession>A0A9D9EJ33</accession>
<dbReference type="Pfam" id="PF16326">
    <property type="entry name" value="ABC_tran_CTD"/>
    <property type="match status" value="1"/>
</dbReference>
<gene>
    <name evidence="8" type="ORF">IAC29_05955</name>
</gene>
<dbReference type="Gene3D" id="3.40.50.300">
    <property type="entry name" value="P-loop containing nucleotide triphosphate hydrolases"/>
    <property type="match status" value="2"/>
</dbReference>
<dbReference type="InterPro" id="IPR051309">
    <property type="entry name" value="ABCF_ATPase"/>
</dbReference>
<reference evidence="8" key="2">
    <citation type="journal article" date="2021" name="PeerJ">
        <title>Extensive microbial diversity within the chicken gut microbiome revealed by metagenomics and culture.</title>
        <authorList>
            <person name="Gilroy R."/>
            <person name="Ravi A."/>
            <person name="Getino M."/>
            <person name="Pursley I."/>
            <person name="Horton D.L."/>
            <person name="Alikhan N.F."/>
            <person name="Baker D."/>
            <person name="Gharbi K."/>
            <person name="Hall N."/>
            <person name="Watson M."/>
            <person name="Adriaenssens E.M."/>
            <person name="Foster-Nyarko E."/>
            <person name="Jarju S."/>
            <person name="Secka A."/>
            <person name="Antonio M."/>
            <person name="Oren A."/>
            <person name="Chaudhuri R.R."/>
            <person name="La Ragione R."/>
            <person name="Hildebrand F."/>
            <person name="Pallen M.J."/>
        </authorList>
    </citation>
    <scope>NUCLEOTIDE SEQUENCE</scope>
    <source>
        <strain evidence="8">20514</strain>
    </source>
</reference>
<dbReference type="Pfam" id="PF12848">
    <property type="entry name" value="ABC_tran_Xtn"/>
    <property type="match status" value="1"/>
</dbReference>
<dbReference type="SUPFAM" id="SSF52540">
    <property type="entry name" value="P-loop containing nucleoside triphosphate hydrolases"/>
    <property type="match status" value="2"/>
</dbReference>
<dbReference type="InterPro" id="IPR003593">
    <property type="entry name" value="AAA+_ATPase"/>
</dbReference>
<dbReference type="SMART" id="SM00382">
    <property type="entry name" value="AAA"/>
    <property type="match status" value="2"/>
</dbReference>